<protein>
    <submittedName>
        <fullName evidence="3">Kinase-like domain-containing protein</fullName>
    </submittedName>
</protein>
<dbReference type="SUPFAM" id="SSF56112">
    <property type="entry name" value="Protein kinase-like (PK-like)"/>
    <property type="match status" value="1"/>
</dbReference>
<dbReference type="EMBL" id="MU157830">
    <property type="protein sequence ID" value="KAF9533013.1"/>
    <property type="molecule type" value="Genomic_DNA"/>
</dbReference>
<reference evidence="3" key="1">
    <citation type="submission" date="2020-11" db="EMBL/GenBank/DDBJ databases">
        <authorList>
            <consortium name="DOE Joint Genome Institute"/>
            <person name="Ahrendt S."/>
            <person name="Riley R."/>
            <person name="Andreopoulos W."/>
            <person name="Labutti K."/>
            <person name="Pangilinan J."/>
            <person name="Ruiz-Duenas F.J."/>
            <person name="Barrasa J.M."/>
            <person name="Sanchez-Garcia M."/>
            <person name="Camarero S."/>
            <person name="Miyauchi S."/>
            <person name="Serrano A."/>
            <person name="Linde D."/>
            <person name="Babiker R."/>
            <person name="Drula E."/>
            <person name="Ayuso-Fernandez I."/>
            <person name="Pacheco R."/>
            <person name="Padilla G."/>
            <person name="Ferreira P."/>
            <person name="Barriuso J."/>
            <person name="Kellner H."/>
            <person name="Castanera R."/>
            <person name="Alfaro M."/>
            <person name="Ramirez L."/>
            <person name="Pisabarro A.G."/>
            <person name="Kuo A."/>
            <person name="Tritt A."/>
            <person name="Lipzen A."/>
            <person name="He G."/>
            <person name="Yan M."/>
            <person name="Ng V."/>
            <person name="Cullen D."/>
            <person name="Martin F."/>
            <person name="Rosso M.-N."/>
            <person name="Henrissat B."/>
            <person name="Hibbett D."/>
            <person name="Martinez A.T."/>
            <person name="Grigoriev I.V."/>
        </authorList>
    </citation>
    <scope>NUCLEOTIDE SEQUENCE</scope>
    <source>
        <strain evidence="3">CBS 506.95</strain>
    </source>
</reference>
<dbReference type="InterPro" id="IPR011009">
    <property type="entry name" value="Kinase-like_dom_sf"/>
</dbReference>
<comment type="caution">
    <text evidence="3">The sequence shown here is derived from an EMBL/GenBank/DDBJ whole genome shotgun (WGS) entry which is preliminary data.</text>
</comment>
<dbReference type="PANTHER" id="PTHR24362:SF309">
    <property type="entry name" value="PROTEIN KINASE DOMAIN-CONTAINING PROTEIN"/>
    <property type="match status" value="1"/>
</dbReference>
<feature type="compositionally biased region" description="Acidic residues" evidence="1">
    <location>
        <begin position="37"/>
        <end position="49"/>
    </location>
</feature>
<feature type="region of interest" description="Disordered" evidence="1">
    <location>
        <begin position="1"/>
        <end position="49"/>
    </location>
</feature>
<gene>
    <name evidence="3" type="ORF">CPB83DRAFT_946141</name>
</gene>
<dbReference type="OrthoDB" id="3173976at2759"/>
<dbReference type="InterPro" id="IPR000719">
    <property type="entry name" value="Prot_kinase_dom"/>
</dbReference>
<sequence length="343" mass="38801">MPGISKKSPGIDCSFNARKVSSDDDEDWSDEGTLSSDDSEESDTSVDEEDLNARLTPFWPKYIELFRNRGLQLDTVKDVKELYGPAAPCLPYGLYSETNRDDDLCPDPGLPDRLFLGTRISDSKRFVVKAVNPESREYQTILVLSRPPLLEDPGNHTIPVIDLFQEDAIAFIVMDAWSTQIEHQPDLLCCKWQFLSALRQCIEHIAFMHTQCMAHLDISLRNVLSDRKGRFVFIDYECTRSFPQSAGLPFAQECYGTEMPPETEGRGRIDPFKVDIWALGVLMLRGSKLTGHFVPELMSIIEWMLQEDPCQRPTAQAVLQSFNSVLSSLKSRLGPQCHVETSM</sequence>
<dbReference type="GO" id="GO:0004672">
    <property type="term" value="F:protein kinase activity"/>
    <property type="evidence" value="ECO:0007669"/>
    <property type="project" value="InterPro"/>
</dbReference>
<evidence type="ECO:0000256" key="1">
    <source>
        <dbReference type="SAM" id="MobiDB-lite"/>
    </source>
</evidence>
<evidence type="ECO:0000313" key="4">
    <source>
        <dbReference type="Proteomes" id="UP000807306"/>
    </source>
</evidence>
<feature type="domain" description="Protein kinase" evidence="2">
    <location>
        <begin position="100"/>
        <end position="326"/>
    </location>
</feature>
<evidence type="ECO:0000259" key="2">
    <source>
        <dbReference type="PROSITE" id="PS50011"/>
    </source>
</evidence>
<dbReference type="PANTHER" id="PTHR24362">
    <property type="entry name" value="SERINE/THREONINE-PROTEIN KINASE NEK"/>
    <property type="match status" value="1"/>
</dbReference>
<dbReference type="Proteomes" id="UP000807306">
    <property type="component" value="Unassembled WGS sequence"/>
</dbReference>
<dbReference type="GO" id="GO:0005524">
    <property type="term" value="F:ATP binding"/>
    <property type="evidence" value="ECO:0007669"/>
    <property type="project" value="InterPro"/>
</dbReference>
<dbReference type="CDD" id="cd00180">
    <property type="entry name" value="PKc"/>
    <property type="match status" value="1"/>
</dbReference>
<keyword evidence="4" id="KW-1185">Reference proteome</keyword>
<dbReference type="AlphaFoldDB" id="A0A9P6JUI5"/>
<dbReference type="SMART" id="SM00220">
    <property type="entry name" value="S_TKc"/>
    <property type="match status" value="1"/>
</dbReference>
<organism evidence="3 4">
    <name type="scientific">Crepidotus variabilis</name>
    <dbReference type="NCBI Taxonomy" id="179855"/>
    <lineage>
        <taxon>Eukaryota</taxon>
        <taxon>Fungi</taxon>
        <taxon>Dikarya</taxon>
        <taxon>Basidiomycota</taxon>
        <taxon>Agaricomycotina</taxon>
        <taxon>Agaricomycetes</taxon>
        <taxon>Agaricomycetidae</taxon>
        <taxon>Agaricales</taxon>
        <taxon>Agaricineae</taxon>
        <taxon>Crepidotaceae</taxon>
        <taxon>Crepidotus</taxon>
    </lineage>
</organism>
<keyword evidence="3" id="KW-0418">Kinase</keyword>
<dbReference type="Gene3D" id="1.10.510.10">
    <property type="entry name" value="Transferase(Phosphotransferase) domain 1"/>
    <property type="match status" value="1"/>
</dbReference>
<dbReference type="PROSITE" id="PS50011">
    <property type="entry name" value="PROTEIN_KINASE_DOM"/>
    <property type="match status" value="1"/>
</dbReference>
<dbReference type="Pfam" id="PF00069">
    <property type="entry name" value="Pkinase"/>
    <property type="match status" value="1"/>
</dbReference>
<accession>A0A9P6JUI5</accession>
<name>A0A9P6JUI5_9AGAR</name>
<evidence type="ECO:0000313" key="3">
    <source>
        <dbReference type="EMBL" id="KAF9533013.1"/>
    </source>
</evidence>
<proteinExistence type="predicted"/>
<keyword evidence="3" id="KW-0808">Transferase</keyword>